<dbReference type="SMART" id="SM00267">
    <property type="entry name" value="GGDEF"/>
    <property type="match status" value="1"/>
</dbReference>
<dbReference type="InterPro" id="IPR043128">
    <property type="entry name" value="Rev_trsase/Diguanyl_cyclase"/>
</dbReference>
<dbReference type="PANTHER" id="PTHR46663">
    <property type="entry name" value="DIGUANYLATE CYCLASE DGCT-RELATED"/>
    <property type="match status" value="1"/>
</dbReference>
<organism evidence="3 4">
    <name type="scientific">Thioalbus denitrificans</name>
    <dbReference type="NCBI Taxonomy" id="547122"/>
    <lineage>
        <taxon>Bacteria</taxon>
        <taxon>Pseudomonadati</taxon>
        <taxon>Pseudomonadota</taxon>
        <taxon>Gammaproteobacteria</taxon>
        <taxon>Chromatiales</taxon>
        <taxon>Ectothiorhodospiraceae</taxon>
        <taxon>Thioalbus</taxon>
    </lineage>
</organism>
<feature type="transmembrane region" description="Helical" evidence="1">
    <location>
        <begin position="89"/>
        <end position="112"/>
    </location>
</feature>
<feature type="domain" description="GGDEF" evidence="2">
    <location>
        <begin position="153"/>
        <end position="283"/>
    </location>
</feature>
<dbReference type="SUPFAM" id="SSF55073">
    <property type="entry name" value="Nucleotide cyclase"/>
    <property type="match status" value="1"/>
</dbReference>
<dbReference type="PROSITE" id="PS50887">
    <property type="entry name" value="GGDEF"/>
    <property type="match status" value="1"/>
</dbReference>
<feature type="transmembrane region" description="Helical" evidence="1">
    <location>
        <begin position="55"/>
        <end position="77"/>
    </location>
</feature>
<gene>
    <name evidence="3" type="ORF">DFQ59_101490</name>
</gene>
<dbReference type="NCBIfam" id="TIGR00254">
    <property type="entry name" value="GGDEF"/>
    <property type="match status" value="1"/>
</dbReference>
<dbReference type="EMBL" id="QPJY01000001">
    <property type="protein sequence ID" value="RCX33191.1"/>
    <property type="molecule type" value="Genomic_DNA"/>
</dbReference>
<dbReference type="InterPro" id="IPR000160">
    <property type="entry name" value="GGDEF_dom"/>
</dbReference>
<dbReference type="CDD" id="cd01949">
    <property type="entry name" value="GGDEF"/>
    <property type="match status" value="1"/>
</dbReference>
<dbReference type="PANTHER" id="PTHR46663:SF2">
    <property type="entry name" value="GGDEF DOMAIN-CONTAINING PROTEIN"/>
    <property type="match status" value="1"/>
</dbReference>
<comment type="caution">
    <text evidence="3">The sequence shown here is derived from an EMBL/GenBank/DDBJ whole genome shotgun (WGS) entry which is preliminary data.</text>
</comment>
<reference evidence="3 4" key="1">
    <citation type="submission" date="2018-07" db="EMBL/GenBank/DDBJ databases">
        <title>Genomic Encyclopedia of Type Strains, Phase IV (KMG-IV): sequencing the most valuable type-strain genomes for metagenomic binning, comparative biology and taxonomic classification.</title>
        <authorList>
            <person name="Goeker M."/>
        </authorList>
    </citation>
    <scope>NUCLEOTIDE SEQUENCE [LARGE SCALE GENOMIC DNA]</scope>
    <source>
        <strain evidence="3 4">DSM 26407</strain>
    </source>
</reference>
<feature type="transmembrane region" description="Helical" evidence="1">
    <location>
        <begin position="20"/>
        <end position="43"/>
    </location>
</feature>
<proteinExistence type="predicted"/>
<protein>
    <submittedName>
        <fullName evidence="3">Diguanylate cyclase (GGDEF)-like protein</fullName>
    </submittedName>
</protein>
<dbReference type="InterPro" id="IPR052163">
    <property type="entry name" value="DGC-Regulatory_Protein"/>
</dbReference>
<dbReference type="InterPro" id="IPR029787">
    <property type="entry name" value="Nucleotide_cyclase"/>
</dbReference>
<evidence type="ECO:0000313" key="4">
    <source>
        <dbReference type="Proteomes" id="UP000252707"/>
    </source>
</evidence>
<evidence type="ECO:0000256" key="1">
    <source>
        <dbReference type="SAM" id="Phobius"/>
    </source>
</evidence>
<dbReference type="Proteomes" id="UP000252707">
    <property type="component" value="Unassembled WGS sequence"/>
</dbReference>
<dbReference type="OrthoDB" id="9773156at2"/>
<dbReference type="Pfam" id="PF00990">
    <property type="entry name" value="GGDEF"/>
    <property type="match status" value="1"/>
</dbReference>
<accession>A0A369CI17</accession>
<keyword evidence="4" id="KW-1185">Reference proteome</keyword>
<keyword evidence="1" id="KW-0472">Membrane</keyword>
<dbReference type="AlphaFoldDB" id="A0A369CI17"/>
<evidence type="ECO:0000259" key="2">
    <source>
        <dbReference type="PROSITE" id="PS50887"/>
    </source>
</evidence>
<dbReference type="RefSeq" id="WP_114278059.1">
    <property type="nucleotide sequence ID" value="NZ_QPJY01000001.1"/>
</dbReference>
<keyword evidence="1" id="KW-0812">Transmembrane</keyword>
<name>A0A369CI17_9GAMM</name>
<dbReference type="Gene3D" id="3.30.70.270">
    <property type="match status" value="1"/>
</dbReference>
<evidence type="ECO:0000313" key="3">
    <source>
        <dbReference type="EMBL" id="RCX33191.1"/>
    </source>
</evidence>
<keyword evidence="1" id="KW-1133">Transmembrane helix</keyword>
<sequence>MLINGKDIWAWLERLGRGAWLVAGLLGTMAVGLVDLVTGYEFTLAPVYMLPVGAVAWYVGRGAALALVAIALPWLAVDLWLNVSSLSNAGIVWVVLARLLFLVIVALLLSSLRHALDEARRLARTDALTDAVNSRRFIELVNAEIGRLARYRHPFTLAYMDLDNFKQVNDSLGHSSGDRLLKTVVETLCNRLRRTDVVARMGGDEFALLLPETSAQVGAPLLRQVREELLAVVRGNDWPVTFSIGVVTCTAAPESADALLHFVDGLMYSVKKDRKDAIRFAIYP</sequence>